<keyword evidence="1" id="KW-0472">Membrane</keyword>
<dbReference type="SUPFAM" id="SSF116726">
    <property type="entry name" value="TrkA C-terminal domain-like"/>
    <property type="match status" value="1"/>
</dbReference>
<reference evidence="3 4" key="2">
    <citation type="submission" date="2018-03" db="EMBL/GenBank/DDBJ databases">
        <title>The ancient ancestry and fast evolution of plastids.</title>
        <authorList>
            <person name="Moore K.R."/>
            <person name="Magnabosco C."/>
            <person name="Momper L."/>
            <person name="Gold D.A."/>
            <person name="Bosak T."/>
            <person name="Fournier G.P."/>
        </authorList>
    </citation>
    <scope>NUCLEOTIDE SEQUENCE [LARGE SCALE GENOMIC DNA]</scope>
    <source>
        <strain evidence="3 4">ULC18</strain>
    </source>
</reference>
<dbReference type="SUPFAM" id="SSF51735">
    <property type="entry name" value="NAD(P)-binding Rossmann-fold domains"/>
    <property type="match status" value="2"/>
</dbReference>
<reference evidence="4" key="1">
    <citation type="submission" date="2018-02" db="EMBL/GenBank/DDBJ databases">
        <authorList>
            <person name="Moore K."/>
            <person name="Momper L."/>
        </authorList>
    </citation>
    <scope>NUCLEOTIDE SEQUENCE [LARGE SCALE GENOMIC DNA]</scope>
    <source>
        <strain evidence="4">ULC18</strain>
    </source>
</reference>
<dbReference type="Pfam" id="PF02254">
    <property type="entry name" value="TrkA_N"/>
    <property type="match status" value="2"/>
</dbReference>
<dbReference type="GO" id="GO:0008324">
    <property type="term" value="F:monoatomic cation transmembrane transporter activity"/>
    <property type="evidence" value="ECO:0007669"/>
    <property type="project" value="InterPro"/>
</dbReference>
<keyword evidence="1" id="KW-0812">Transmembrane</keyword>
<dbReference type="Gene3D" id="3.40.50.720">
    <property type="entry name" value="NAD(P)-binding Rossmann-like Domain"/>
    <property type="match status" value="2"/>
</dbReference>
<protein>
    <submittedName>
        <fullName evidence="3">Potassium transporter TrkA</fullName>
    </submittedName>
</protein>
<dbReference type="GO" id="GO:0006813">
    <property type="term" value="P:potassium ion transport"/>
    <property type="evidence" value="ECO:0007669"/>
    <property type="project" value="InterPro"/>
</dbReference>
<feature type="transmembrane region" description="Helical" evidence="1">
    <location>
        <begin position="315"/>
        <end position="334"/>
    </location>
</feature>
<dbReference type="Proteomes" id="UP000239576">
    <property type="component" value="Unassembled WGS sequence"/>
</dbReference>
<keyword evidence="4" id="KW-1185">Reference proteome</keyword>
<dbReference type="PROSITE" id="PS51202">
    <property type="entry name" value="RCK_C"/>
    <property type="match status" value="1"/>
</dbReference>
<dbReference type="PANTHER" id="PTHR43833">
    <property type="entry name" value="POTASSIUM CHANNEL PROTEIN 2-RELATED-RELATED"/>
    <property type="match status" value="1"/>
</dbReference>
<sequence length="678" mass="74834">MDMVGDRRSEKDHPSERSRFLVCGLGSLGQYCAMVLNEFGVPVSAMTTPLPTSWESPLLPALLDDLVIGDCRQPEALENVIHDCRAVLLVTSDERVNVEAAFAIRLLNPTVRLVVRSAKQNLNALLSQSLGNFVAFEATQLPAPAFAIAALASEVRGFINLGEHLLRVVKVPIGADHRWRDVRLLHELNTSTRRLLSHIPKSQSLPTEFHQWEADARVQTGDLIAYIEVTGLADLAATVTPTPRPDSRVKHLWRKRRQLLSNGYLRQTLLAFWHATAQQQTKRVAIVVGSTMLSLLVCGTVIFKLTQPGLGWLKAFYTAGVMLLGSYDTVFGILNPQDSIPLWMRLMNLSYMMAGTASIAVLYALLTETLLAAKFQLPKKRPPIPQQDHVVLIGLGRVGRRVATFLQQIKQPLVGVSNQAVDPTLLPQMPLVVNELTSTLSKVNLATAKSVVIATDDEMTNLELGLMVHAANPHCALVIRTFDTRFSASIDRLLPYAKVLCAYDLAAEAFVAAAFGENVLNLMRLNEQTVLVTEYTIAPDDHLQGQLLAEVAYGYGAVPILHQRSTQASGRLMPSDDTRLEAGDRLVILATSNSLQQIERGERLPRQWQVCIDKALSKDALFDGATTIARISGCSINTARDWMQQLPCLMPFPLYKQQAQRLVRELSKAQVLAHLVPK</sequence>
<dbReference type="Gene3D" id="3.30.70.1450">
    <property type="entry name" value="Regulator of K+ conductance, C-terminal domain"/>
    <property type="match status" value="1"/>
</dbReference>
<dbReference type="EMBL" id="PVWK01000056">
    <property type="protein sequence ID" value="PSB30082.1"/>
    <property type="molecule type" value="Genomic_DNA"/>
</dbReference>
<dbReference type="InterPro" id="IPR036721">
    <property type="entry name" value="RCK_C_sf"/>
</dbReference>
<feature type="domain" description="RCK C-terminal" evidence="2">
    <location>
        <begin position="520"/>
        <end position="604"/>
    </location>
</feature>
<evidence type="ECO:0000259" key="2">
    <source>
        <dbReference type="PROSITE" id="PS51202"/>
    </source>
</evidence>
<organism evidence="3 4">
    <name type="scientific">Stenomitos frigidus ULC18</name>
    <dbReference type="NCBI Taxonomy" id="2107698"/>
    <lineage>
        <taxon>Bacteria</taxon>
        <taxon>Bacillati</taxon>
        <taxon>Cyanobacteriota</taxon>
        <taxon>Cyanophyceae</taxon>
        <taxon>Leptolyngbyales</taxon>
        <taxon>Leptolyngbyaceae</taxon>
        <taxon>Stenomitos</taxon>
    </lineage>
</organism>
<dbReference type="AlphaFoldDB" id="A0A2T1EBE3"/>
<dbReference type="Pfam" id="PF02080">
    <property type="entry name" value="TrkA_C"/>
    <property type="match status" value="1"/>
</dbReference>
<gene>
    <name evidence="3" type="ORF">C7B82_09850</name>
</gene>
<evidence type="ECO:0000313" key="4">
    <source>
        <dbReference type="Proteomes" id="UP000239576"/>
    </source>
</evidence>
<evidence type="ECO:0000256" key="1">
    <source>
        <dbReference type="SAM" id="Phobius"/>
    </source>
</evidence>
<evidence type="ECO:0000313" key="3">
    <source>
        <dbReference type="EMBL" id="PSB30082.1"/>
    </source>
</evidence>
<dbReference type="PANTHER" id="PTHR43833:SF11">
    <property type="entry name" value="VOLTAGE-GATED POTASSIUM CHANNEL KCH"/>
    <property type="match status" value="1"/>
</dbReference>
<name>A0A2T1EBE3_9CYAN</name>
<feature type="transmembrane region" description="Helical" evidence="1">
    <location>
        <begin position="284"/>
        <end position="303"/>
    </location>
</feature>
<comment type="caution">
    <text evidence="3">The sequence shown here is derived from an EMBL/GenBank/DDBJ whole genome shotgun (WGS) entry which is preliminary data.</text>
</comment>
<dbReference type="InterPro" id="IPR003148">
    <property type="entry name" value="RCK_N"/>
</dbReference>
<dbReference type="InterPro" id="IPR036291">
    <property type="entry name" value="NAD(P)-bd_dom_sf"/>
</dbReference>
<proteinExistence type="predicted"/>
<feature type="transmembrane region" description="Helical" evidence="1">
    <location>
        <begin position="346"/>
        <end position="366"/>
    </location>
</feature>
<dbReference type="InterPro" id="IPR050721">
    <property type="entry name" value="Trk_Ktr_HKT_K-transport"/>
</dbReference>
<keyword evidence="1" id="KW-1133">Transmembrane helix</keyword>
<accession>A0A2T1EBE3</accession>
<dbReference type="OrthoDB" id="473812at2"/>
<dbReference type="InterPro" id="IPR006037">
    <property type="entry name" value="RCK_C"/>
</dbReference>